<dbReference type="RefSeq" id="WP_170071908.1">
    <property type="nucleotide sequence ID" value="NZ_JABBCX010000003.1"/>
</dbReference>
<gene>
    <name evidence="2" type="ORF">HHL01_10995</name>
</gene>
<dbReference type="Proteomes" id="UP000519126">
    <property type="component" value="Unassembled WGS sequence"/>
</dbReference>
<organism evidence="2 3">
    <name type="scientific">Pseudoalteromonas arctica</name>
    <dbReference type="NCBI Taxonomy" id="394751"/>
    <lineage>
        <taxon>Bacteria</taxon>
        <taxon>Pseudomonadati</taxon>
        <taxon>Pseudomonadota</taxon>
        <taxon>Gammaproteobacteria</taxon>
        <taxon>Alteromonadales</taxon>
        <taxon>Pseudoalteromonadaceae</taxon>
        <taxon>Pseudoalteromonas</taxon>
    </lineage>
</organism>
<evidence type="ECO:0000313" key="2">
    <source>
        <dbReference type="EMBL" id="NMF48705.1"/>
    </source>
</evidence>
<dbReference type="GO" id="GO:0008476">
    <property type="term" value="F:protein-tyrosine sulfotransferase activity"/>
    <property type="evidence" value="ECO:0007669"/>
    <property type="project" value="InterPro"/>
</dbReference>
<dbReference type="AlphaFoldDB" id="A0A7X9YFU6"/>
<dbReference type="Gene3D" id="1.25.40.10">
    <property type="entry name" value="Tetratricopeptide repeat domain"/>
    <property type="match status" value="2"/>
</dbReference>
<accession>A0A7X9YFU6</accession>
<dbReference type="Pfam" id="PF13432">
    <property type="entry name" value="TPR_16"/>
    <property type="match status" value="1"/>
</dbReference>
<reference evidence="2 3" key="1">
    <citation type="submission" date="2020-04" db="EMBL/GenBank/DDBJ databases">
        <title>Genome Sequencing and Assembley of Pseudoalteromonas artica.</title>
        <authorList>
            <person name="Akerly B."/>
            <person name="Cook G."/>
        </authorList>
    </citation>
    <scope>NUCLEOTIDE SEQUENCE [LARGE SCALE GENOMIC DNA]</scope>
    <source>
        <strain evidence="2 3">NEC-BIFX-0059</strain>
    </source>
</reference>
<dbReference type="InterPro" id="IPR011990">
    <property type="entry name" value="TPR-like_helical_dom_sf"/>
</dbReference>
<comment type="caution">
    <text evidence="2">The sequence shown here is derived from an EMBL/GenBank/DDBJ whole genome shotgun (WGS) entry which is preliminary data.</text>
</comment>
<dbReference type="InterPro" id="IPR019734">
    <property type="entry name" value="TPR_rpt"/>
</dbReference>
<dbReference type="InterPro" id="IPR027417">
    <property type="entry name" value="P-loop_NTPase"/>
</dbReference>
<dbReference type="SUPFAM" id="SSF52540">
    <property type="entry name" value="P-loop containing nucleoside triphosphate hydrolases"/>
    <property type="match status" value="1"/>
</dbReference>
<protein>
    <submittedName>
        <fullName evidence="2">Tetratricopeptide repeat protein</fullName>
    </submittedName>
</protein>
<dbReference type="Pfam" id="PF13469">
    <property type="entry name" value="Sulfotransfer_3"/>
    <property type="match status" value="1"/>
</dbReference>
<dbReference type="SMART" id="SM00028">
    <property type="entry name" value="TPR"/>
    <property type="match status" value="3"/>
</dbReference>
<dbReference type="Gene3D" id="3.40.50.300">
    <property type="entry name" value="P-loop containing nucleotide triphosphate hydrolases"/>
    <property type="match status" value="1"/>
</dbReference>
<proteinExistence type="predicted"/>
<name>A0A7X9YFU6_9GAMM</name>
<dbReference type="InterPro" id="IPR026634">
    <property type="entry name" value="TPST-like"/>
</dbReference>
<dbReference type="EMBL" id="JABBCX010000003">
    <property type="protein sequence ID" value="NMF48705.1"/>
    <property type="molecule type" value="Genomic_DNA"/>
</dbReference>
<sequence>MSPPEIIQLANNLLQQNKLQQAKKLILPLIQSAPEHHQAWQILAQIHRQLKEQEQYQQATKQYEMIAWFNQRLDKANQHLLNKELKPAETIAHELLNLVTNEYRVLVLLSKIAFQASDLKTYLAITSHNININNTKSAAYDAHIEALFNTKQYLELISFYNRSTTLVTLLPKSQSLLAAAYVKMMDFKNAFLNYQSLLNKNYHPAYCNLRLGNIEKIVGNNQSAIAFYCKAIKLAPHIGEAYWNLANLKTYTFTQLNVANLEQQITIDSNKLNKAQLHFALAKAYEQQNRYEDAFLQLKISNDLQKSLTPYITNDFNERCKNYITKKAANEVLPLSESEVQLIFIVSLPRSGSTLIEQILASHSHVDASYELSEINSIAVELENLQIKSNVPYKLSSLTQEHLAGLAKRYLKFIEPLRNNKPYFIDKQPVNFQHIALIKTLFPNAKIIDVQRDKKATAWSLYKHSFSQGHSYSYDQEDLAHYMNEYYKLMTHWHTVYPDEIYTINYENLVNNFTETVNALFQHCNLVVEQACYEFYNNQRPVLTPSSEQVRKPIYKEALTDWKNYANHLTPLLNRLN</sequence>
<dbReference type="SUPFAM" id="SSF48452">
    <property type="entry name" value="TPR-like"/>
    <property type="match status" value="2"/>
</dbReference>
<dbReference type="PANTHER" id="PTHR12788:SF10">
    <property type="entry name" value="PROTEIN-TYROSINE SULFOTRANSFERASE"/>
    <property type="match status" value="1"/>
</dbReference>
<evidence type="ECO:0000313" key="3">
    <source>
        <dbReference type="Proteomes" id="UP000519126"/>
    </source>
</evidence>
<dbReference type="PANTHER" id="PTHR12788">
    <property type="entry name" value="PROTEIN-TYROSINE SULFOTRANSFERASE 2"/>
    <property type="match status" value="1"/>
</dbReference>
<evidence type="ECO:0000256" key="1">
    <source>
        <dbReference type="ARBA" id="ARBA00022679"/>
    </source>
</evidence>
<keyword evidence="1" id="KW-0808">Transferase</keyword>